<dbReference type="GO" id="GO:0003677">
    <property type="term" value="F:DNA binding"/>
    <property type="evidence" value="ECO:0007669"/>
    <property type="project" value="UniProtKB-UniRule"/>
</dbReference>
<dbReference type="AlphaFoldDB" id="A0A9E8KQ13"/>
<sequence length="219" mass="24782">MSQRLRAIDDSEKAARRQSILDAAKTLYLADTSALPSVISIARKAGLAKGTVYLYFKTKEEIFLAMLSEDYQTLMIEVIKLLDAPSSPDELVDDLLTTLIRFLDDNPLFMPLASMASPVLEQNVEIKIVGEFKLMLIDKINLIDELFRKAFPQFPEGQCGSLLLHTNALILGLWQMQNWPEKLKPLQQQYPFNTVIPDFKKDLALSLKNLWKGALNSHT</sequence>
<evidence type="ECO:0000259" key="3">
    <source>
        <dbReference type="PROSITE" id="PS50977"/>
    </source>
</evidence>
<keyword evidence="1 2" id="KW-0238">DNA-binding</keyword>
<evidence type="ECO:0000256" key="2">
    <source>
        <dbReference type="PROSITE-ProRule" id="PRU00335"/>
    </source>
</evidence>
<gene>
    <name evidence="4" type="ORF">NNL22_13965</name>
</gene>
<proteinExistence type="predicted"/>
<dbReference type="SUPFAM" id="SSF46689">
    <property type="entry name" value="Homeodomain-like"/>
    <property type="match status" value="1"/>
</dbReference>
<dbReference type="KEGG" id="asem:NNL22_13965"/>
<feature type="DNA-binding region" description="H-T-H motif" evidence="2">
    <location>
        <begin position="37"/>
        <end position="56"/>
    </location>
</feature>
<dbReference type="InterPro" id="IPR050109">
    <property type="entry name" value="HTH-type_TetR-like_transc_reg"/>
</dbReference>
<dbReference type="EMBL" id="CP101527">
    <property type="protein sequence ID" value="UZW74122.1"/>
    <property type="molecule type" value="Genomic_DNA"/>
</dbReference>
<dbReference type="PRINTS" id="PR00455">
    <property type="entry name" value="HTHTETR"/>
</dbReference>
<dbReference type="Pfam" id="PF17929">
    <property type="entry name" value="TetR_C_34"/>
    <property type="match status" value="1"/>
</dbReference>
<dbReference type="PANTHER" id="PTHR30328:SF54">
    <property type="entry name" value="HTH-TYPE TRANSCRIPTIONAL REPRESSOR SCO4008"/>
    <property type="match status" value="1"/>
</dbReference>
<feature type="domain" description="HTH tetR-type" evidence="3">
    <location>
        <begin position="14"/>
        <end position="74"/>
    </location>
</feature>
<name>A0A9E8KQ13_9ALTE</name>
<evidence type="ECO:0000313" key="5">
    <source>
        <dbReference type="Proteomes" id="UP001164472"/>
    </source>
</evidence>
<protein>
    <submittedName>
        <fullName evidence="4">TetR/AcrR family transcriptional regulator</fullName>
    </submittedName>
</protein>
<dbReference type="InterPro" id="IPR001647">
    <property type="entry name" value="HTH_TetR"/>
</dbReference>
<reference evidence="4" key="1">
    <citation type="submission" date="2022-07" db="EMBL/GenBank/DDBJ databases">
        <title>Alkalimarinus sp. nov., isolated from gut of a Alitta virens.</title>
        <authorList>
            <person name="Yang A.I."/>
            <person name="Shin N.-R."/>
        </authorList>
    </citation>
    <scope>NUCLEOTIDE SEQUENCE</scope>
    <source>
        <strain evidence="4">FA028</strain>
    </source>
</reference>
<evidence type="ECO:0000313" key="4">
    <source>
        <dbReference type="EMBL" id="UZW74122.1"/>
    </source>
</evidence>
<dbReference type="RefSeq" id="WP_251811277.1">
    <property type="nucleotide sequence ID" value="NZ_CP101527.1"/>
</dbReference>
<organism evidence="4 5">
    <name type="scientific">Alkalimarinus sediminis</name>
    <dbReference type="NCBI Taxonomy" id="1632866"/>
    <lineage>
        <taxon>Bacteria</taxon>
        <taxon>Pseudomonadati</taxon>
        <taxon>Pseudomonadota</taxon>
        <taxon>Gammaproteobacteria</taxon>
        <taxon>Alteromonadales</taxon>
        <taxon>Alteromonadaceae</taxon>
        <taxon>Alkalimarinus</taxon>
    </lineage>
</organism>
<accession>A0A9E8KQ13</accession>
<evidence type="ECO:0000256" key="1">
    <source>
        <dbReference type="ARBA" id="ARBA00023125"/>
    </source>
</evidence>
<dbReference type="PANTHER" id="PTHR30328">
    <property type="entry name" value="TRANSCRIPTIONAL REPRESSOR"/>
    <property type="match status" value="1"/>
</dbReference>
<dbReference type="PROSITE" id="PS50977">
    <property type="entry name" value="HTH_TETR_2"/>
    <property type="match status" value="1"/>
</dbReference>
<dbReference type="Pfam" id="PF00440">
    <property type="entry name" value="TetR_N"/>
    <property type="match status" value="1"/>
</dbReference>
<dbReference type="InterPro" id="IPR009057">
    <property type="entry name" value="Homeodomain-like_sf"/>
</dbReference>
<dbReference type="Gene3D" id="1.10.357.10">
    <property type="entry name" value="Tetracycline Repressor, domain 2"/>
    <property type="match status" value="1"/>
</dbReference>
<dbReference type="Proteomes" id="UP001164472">
    <property type="component" value="Chromosome"/>
</dbReference>
<keyword evidence="5" id="KW-1185">Reference proteome</keyword>
<dbReference type="InterPro" id="IPR041483">
    <property type="entry name" value="TetR_C_34"/>
</dbReference>